<evidence type="ECO:0000256" key="3">
    <source>
        <dbReference type="ARBA" id="ARBA00022827"/>
    </source>
</evidence>
<evidence type="ECO:0000259" key="4">
    <source>
        <dbReference type="PROSITE" id="PS51387"/>
    </source>
</evidence>
<protein>
    <submittedName>
        <fullName evidence="5">FAD-linked oxidoreductase</fullName>
    </submittedName>
</protein>
<dbReference type="Gene3D" id="3.30.70.2740">
    <property type="match status" value="1"/>
</dbReference>
<keyword evidence="3" id="KW-0274">FAD</keyword>
<dbReference type="Pfam" id="PF01565">
    <property type="entry name" value="FAD_binding_4"/>
    <property type="match status" value="1"/>
</dbReference>
<proteinExistence type="inferred from homology"/>
<organism evidence="5 6">
    <name type="scientific">Methylobacterium jeotgali</name>
    <dbReference type="NCBI Taxonomy" id="381630"/>
    <lineage>
        <taxon>Bacteria</taxon>
        <taxon>Pseudomonadati</taxon>
        <taxon>Pseudomonadota</taxon>
        <taxon>Alphaproteobacteria</taxon>
        <taxon>Hyphomicrobiales</taxon>
        <taxon>Methylobacteriaceae</taxon>
        <taxon>Methylobacterium</taxon>
    </lineage>
</organism>
<dbReference type="Gene3D" id="1.10.45.10">
    <property type="entry name" value="Vanillyl-alcohol Oxidase, Chain A, domain 4"/>
    <property type="match status" value="1"/>
</dbReference>
<accession>A0ABQ4SV83</accession>
<dbReference type="SUPFAM" id="SSF55103">
    <property type="entry name" value="FAD-linked oxidases, C-terminal domain"/>
    <property type="match status" value="1"/>
</dbReference>
<reference evidence="5" key="1">
    <citation type="journal article" date="2021" name="Front. Microbiol.">
        <title>Comprehensive Comparative Genomics and Phenotyping of Methylobacterium Species.</title>
        <authorList>
            <person name="Alessa O."/>
            <person name="Ogura Y."/>
            <person name="Fujitani Y."/>
            <person name="Takami H."/>
            <person name="Hayashi T."/>
            <person name="Sahin N."/>
            <person name="Tani A."/>
        </authorList>
    </citation>
    <scope>NUCLEOTIDE SEQUENCE</scope>
    <source>
        <strain evidence="5">LMG 23639</strain>
    </source>
</reference>
<dbReference type="Gene3D" id="3.30.465.10">
    <property type="match status" value="1"/>
</dbReference>
<dbReference type="PROSITE" id="PS51387">
    <property type="entry name" value="FAD_PCMH"/>
    <property type="match status" value="1"/>
</dbReference>
<dbReference type="InterPro" id="IPR006094">
    <property type="entry name" value="Oxid_FAD_bind_N"/>
</dbReference>
<evidence type="ECO:0000256" key="2">
    <source>
        <dbReference type="ARBA" id="ARBA00022630"/>
    </source>
</evidence>
<dbReference type="PANTHER" id="PTHR43716">
    <property type="entry name" value="D-2-HYDROXYGLUTARATE DEHYDROGENASE, MITOCHONDRIAL"/>
    <property type="match status" value="1"/>
</dbReference>
<dbReference type="PANTHER" id="PTHR43716:SF2">
    <property type="entry name" value="BLL6224 PROTEIN"/>
    <property type="match status" value="1"/>
</dbReference>
<dbReference type="InterPro" id="IPR004113">
    <property type="entry name" value="FAD-bd_oxidored_4_C"/>
</dbReference>
<keyword evidence="2" id="KW-0285">Flavoprotein</keyword>
<dbReference type="InterPro" id="IPR016166">
    <property type="entry name" value="FAD-bd_PCMH"/>
</dbReference>
<name>A0ABQ4SV83_9HYPH</name>
<dbReference type="EMBL" id="BPQR01000028">
    <property type="protein sequence ID" value="GJE06409.1"/>
    <property type="molecule type" value="Genomic_DNA"/>
</dbReference>
<dbReference type="InterPro" id="IPR051264">
    <property type="entry name" value="FAD-oxidored/transferase_4"/>
</dbReference>
<dbReference type="Proteomes" id="UP001055102">
    <property type="component" value="Unassembled WGS sequence"/>
</dbReference>
<comment type="caution">
    <text evidence="5">The sequence shown here is derived from an EMBL/GenBank/DDBJ whole genome shotgun (WGS) entry which is preliminary data.</text>
</comment>
<keyword evidence="6" id="KW-1185">Reference proteome</keyword>
<dbReference type="RefSeq" id="WP_238275100.1">
    <property type="nucleotide sequence ID" value="NZ_BPQR01000028.1"/>
</dbReference>
<sequence>MPAHAEPDDARLTALLSDLRARLGEAAVQTDDAALGPHLAEARGLYRGRAAALLRPADTGEVAFAVEACARAGVPIVAHGGNTGLVGGGVPHGGVVLSLERMTRVRDIDPVSATLTVEAGAILAEVQAAADRAGMLFPLSLAAEGSCRIGGNIATNAGGTNVLAYGNARDLVLGLEVVLADGRIWNGLKGLRKNNAGYDLKHLFIGSEGTLGIVTAAVLKLFPKPLARAVAFCGLASPADALALLETVRRRVGAGLTGFEVLPRFGLEIVLRHVPGVSRPLQGTHHTYALVEVSTARPGDDPAAALEEALGEAMEAGRVEDATIGASEAQNAGLWKLRETLPEAQTREGGSIKHDVSVPLSKLPAFLEEAEAACVQAMPGLRPCAFGHFGDGNIHFNLSQPEGMEKAAFLAEWERFNRIVHDIVDRLDGSIAAEHGVGLIKRDELLHYGDPVALDLMRRLKAALDPRDLLNPGKVVALSANPPRALP</sequence>
<dbReference type="InterPro" id="IPR016171">
    <property type="entry name" value="Vanillyl_alc_oxidase_C-sub2"/>
</dbReference>
<dbReference type="InterPro" id="IPR036318">
    <property type="entry name" value="FAD-bd_PCMH-like_sf"/>
</dbReference>
<dbReference type="Gene3D" id="3.30.70.2190">
    <property type="match status" value="1"/>
</dbReference>
<evidence type="ECO:0000256" key="1">
    <source>
        <dbReference type="ARBA" id="ARBA00008000"/>
    </source>
</evidence>
<dbReference type="Pfam" id="PF02913">
    <property type="entry name" value="FAD-oxidase_C"/>
    <property type="match status" value="1"/>
</dbReference>
<feature type="domain" description="FAD-binding PCMH-type" evidence="4">
    <location>
        <begin position="46"/>
        <end position="224"/>
    </location>
</feature>
<gene>
    <name evidence="5" type="ORF">AOPFMNJM_1727</name>
</gene>
<dbReference type="InterPro" id="IPR016169">
    <property type="entry name" value="FAD-bd_PCMH_sub2"/>
</dbReference>
<evidence type="ECO:0000313" key="6">
    <source>
        <dbReference type="Proteomes" id="UP001055102"/>
    </source>
</evidence>
<dbReference type="SUPFAM" id="SSF56176">
    <property type="entry name" value="FAD-binding/transporter-associated domain-like"/>
    <property type="match status" value="1"/>
</dbReference>
<dbReference type="InterPro" id="IPR016164">
    <property type="entry name" value="FAD-linked_Oxase-like_C"/>
</dbReference>
<evidence type="ECO:0000313" key="5">
    <source>
        <dbReference type="EMBL" id="GJE06409.1"/>
    </source>
</evidence>
<comment type="similarity">
    <text evidence="1">Belongs to the FAD-binding oxidoreductase/transferase type 4 family.</text>
</comment>
<reference evidence="5" key="2">
    <citation type="submission" date="2021-08" db="EMBL/GenBank/DDBJ databases">
        <authorList>
            <person name="Tani A."/>
            <person name="Ola A."/>
            <person name="Ogura Y."/>
            <person name="Katsura K."/>
            <person name="Hayashi T."/>
        </authorList>
    </citation>
    <scope>NUCLEOTIDE SEQUENCE</scope>
    <source>
        <strain evidence="5">LMG 23639</strain>
    </source>
</reference>